<gene>
    <name evidence="8" type="ORF">FB566_2055</name>
</gene>
<dbReference type="InParanoid" id="A0A543AVA9"/>
<evidence type="ECO:0000256" key="2">
    <source>
        <dbReference type="ARBA" id="ARBA00001946"/>
    </source>
</evidence>
<evidence type="ECO:0000259" key="7">
    <source>
        <dbReference type="PROSITE" id="PS51462"/>
    </source>
</evidence>
<evidence type="ECO:0000256" key="6">
    <source>
        <dbReference type="ARBA" id="ARBA00023211"/>
    </source>
</evidence>
<dbReference type="Pfam" id="PF00293">
    <property type="entry name" value="NUDIX"/>
    <property type="match status" value="1"/>
</dbReference>
<dbReference type="InterPro" id="IPR000086">
    <property type="entry name" value="NUDIX_hydrolase_dom"/>
</dbReference>
<dbReference type="SUPFAM" id="SSF55811">
    <property type="entry name" value="Nudix"/>
    <property type="match status" value="1"/>
</dbReference>
<evidence type="ECO:0000313" key="8">
    <source>
        <dbReference type="EMBL" id="TQL76523.1"/>
    </source>
</evidence>
<dbReference type="GO" id="GO:0046872">
    <property type="term" value="F:metal ion binding"/>
    <property type="evidence" value="ECO:0007669"/>
    <property type="project" value="UniProtKB-KW"/>
</dbReference>
<evidence type="ECO:0000256" key="1">
    <source>
        <dbReference type="ARBA" id="ARBA00001936"/>
    </source>
</evidence>
<keyword evidence="9" id="KW-1185">Reference proteome</keyword>
<dbReference type="RefSeq" id="WP_211347627.1">
    <property type="nucleotide sequence ID" value="NZ_JBHTGS010000001.1"/>
</dbReference>
<comment type="cofactor">
    <cofactor evidence="1">
        <name>Mn(2+)</name>
        <dbReference type="ChEBI" id="CHEBI:29035"/>
    </cofactor>
</comment>
<feature type="domain" description="Nudix hydrolase" evidence="7">
    <location>
        <begin position="40"/>
        <end position="179"/>
    </location>
</feature>
<reference evidence="8 9" key="1">
    <citation type="submission" date="2019-06" db="EMBL/GenBank/DDBJ databases">
        <title>Sequencing the genomes of 1000 actinobacteria strains.</title>
        <authorList>
            <person name="Klenk H.-P."/>
        </authorList>
    </citation>
    <scope>NUCLEOTIDE SEQUENCE [LARGE SCALE GENOMIC DNA]</scope>
    <source>
        <strain evidence="8 9">DSM 45928</strain>
    </source>
</reference>
<sequence length="214" mass="23277">MTRYLTSTNLPTWWHPLAERAAKIEGREITRFLPPKNGDATPSAVLILLAEGGDGPDVLLMQRSATLRHHAGQPSFPGGVTEPDDADPIATALREANEEVGLDPTSVTVVTTLPDLWINVTNYRVTPVLAWWHTAHPILSINPGEVSSVARVPLSDLADPIRRVRARHPSGYIGPGFDVNGMLVWGFTAGVLATVLRLGGWEQPWEPGRLHDLA</sequence>
<dbReference type="CDD" id="cd03426">
    <property type="entry name" value="NUDIX_CoAse_Nudt7"/>
    <property type="match status" value="1"/>
</dbReference>
<keyword evidence="6" id="KW-0464">Manganese</keyword>
<keyword evidence="4" id="KW-0378">Hydrolase</keyword>
<dbReference type="PANTHER" id="PTHR12992:SF11">
    <property type="entry name" value="MITOCHONDRIAL COENZYME A DIPHOSPHATASE NUDT8"/>
    <property type="match status" value="1"/>
</dbReference>
<dbReference type="GO" id="GO:0010945">
    <property type="term" value="F:coenzyme A diphosphatase activity"/>
    <property type="evidence" value="ECO:0007669"/>
    <property type="project" value="InterPro"/>
</dbReference>
<dbReference type="EMBL" id="VFOW01000001">
    <property type="protein sequence ID" value="TQL76523.1"/>
    <property type="molecule type" value="Genomic_DNA"/>
</dbReference>
<accession>A0A543AVA9</accession>
<dbReference type="AlphaFoldDB" id="A0A543AVA9"/>
<dbReference type="PANTHER" id="PTHR12992">
    <property type="entry name" value="NUDIX HYDROLASE"/>
    <property type="match status" value="1"/>
</dbReference>
<comment type="cofactor">
    <cofactor evidence="2">
        <name>Mg(2+)</name>
        <dbReference type="ChEBI" id="CHEBI:18420"/>
    </cofactor>
</comment>
<dbReference type="InterPro" id="IPR045121">
    <property type="entry name" value="CoAse"/>
</dbReference>
<protein>
    <submittedName>
        <fullName evidence="8">NUDIX domain-containing protein</fullName>
    </submittedName>
</protein>
<name>A0A543AVA9_9ACTN</name>
<dbReference type="PROSITE" id="PS51462">
    <property type="entry name" value="NUDIX"/>
    <property type="match status" value="1"/>
</dbReference>
<evidence type="ECO:0000256" key="5">
    <source>
        <dbReference type="ARBA" id="ARBA00022842"/>
    </source>
</evidence>
<dbReference type="Proteomes" id="UP000317043">
    <property type="component" value="Unassembled WGS sequence"/>
</dbReference>
<evidence type="ECO:0000256" key="4">
    <source>
        <dbReference type="ARBA" id="ARBA00022801"/>
    </source>
</evidence>
<keyword evidence="3" id="KW-0479">Metal-binding</keyword>
<evidence type="ECO:0000256" key="3">
    <source>
        <dbReference type="ARBA" id="ARBA00022723"/>
    </source>
</evidence>
<comment type="caution">
    <text evidence="8">The sequence shown here is derived from an EMBL/GenBank/DDBJ whole genome shotgun (WGS) entry which is preliminary data.</text>
</comment>
<dbReference type="Gene3D" id="3.90.79.10">
    <property type="entry name" value="Nucleoside Triphosphate Pyrophosphohydrolase"/>
    <property type="match status" value="1"/>
</dbReference>
<organism evidence="8 9">
    <name type="scientific">Stackebrandtia endophytica</name>
    <dbReference type="NCBI Taxonomy" id="1496996"/>
    <lineage>
        <taxon>Bacteria</taxon>
        <taxon>Bacillati</taxon>
        <taxon>Actinomycetota</taxon>
        <taxon>Actinomycetes</taxon>
        <taxon>Glycomycetales</taxon>
        <taxon>Glycomycetaceae</taxon>
        <taxon>Stackebrandtia</taxon>
    </lineage>
</organism>
<keyword evidence="5" id="KW-0460">Magnesium</keyword>
<dbReference type="InterPro" id="IPR015797">
    <property type="entry name" value="NUDIX_hydrolase-like_dom_sf"/>
</dbReference>
<dbReference type="FunCoup" id="A0A543AVA9">
    <property type="interactions" value="85"/>
</dbReference>
<evidence type="ECO:0000313" key="9">
    <source>
        <dbReference type="Proteomes" id="UP000317043"/>
    </source>
</evidence>
<proteinExistence type="predicted"/>